<dbReference type="SUPFAM" id="SSF56219">
    <property type="entry name" value="DNase I-like"/>
    <property type="match status" value="1"/>
</dbReference>
<gene>
    <name evidence="2" type="ORF">ACFPMF_20345</name>
</gene>
<dbReference type="Gene3D" id="3.60.10.10">
    <property type="entry name" value="Endonuclease/exonuclease/phosphatase"/>
    <property type="match status" value="1"/>
</dbReference>
<keyword evidence="2" id="KW-0378">Hydrolase</keyword>
<sequence>MQRVYLFLIVLVSGFFRETNAQSTITVLTYNIHHGANAKEHNTIVQIGRLIRDYSPDLVALQEVDSVTTRSRKQDHLSQLARLTSMNPLYGKAIDFQGGKYGTAILSKYPIIASQKMMLPNPDKTEPRILQCAYVELPNEKTIRFCNTHLDHQSPLNRNLQLAFVNNTLENSIQPVIWCGDLNTDPDDPEIEKLMDRWVDAGKDSKTPTLVDSGARIDYILSLKKGELELVRYRVLNVPKLSDHLPVLATYRFRKPKNNGR</sequence>
<reference evidence="3" key="1">
    <citation type="journal article" date="2019" name="Int. J. Syst. Evol. Microbiol.">
        <title>The Global Catalogue of Microorganisms (GCM) 10K type strain sequencing project: providing services to taxonomists for standard genome sequencing and annotation.</title>
        <authorList>
            <consortium name="The Broad Institute Genomics Platform"/>
            <consortium name="The Broad Institute Genome Sequencing Center for Infectious Disease"/>
            <person name="Wu L."/>
            <person name="Ma J."/>
        </authorList>
    </citation>
    <scope>NUCLEOTIDE SEQUENCE [LARGE SCALE GENOMIC DNA]</scope>
    <source>
        <strain evidence="3">CCUG 55250</strain>
    </source>
</reference>
<proteinExistence type="predicted"/>
<keyword evidence="2" id="KW-0255">Endonuclease</keyword>
<organism evidence="2 3">
    <name type="scientific">Larkinella bovis</name>
    <dbReference type="NCBI Taxonomy" id="683041"/>
    <lineage>
        <taxon>Bacteria</taxon>
        <taxon>Pseudomonadati</taxon>
        <taxon>Bacteroidota</taxon>
        <taxon>Cytophagia</taxon>
        <taxon>Cytophagales</taxon>
        <taxon>Spirosomataceae</taxon>
        <taxon>Larkinella</taxon>
    </lineage>
</organism>
<accession>A0ABW0IEI5</accession>
<dbReference type="InterPro" id="IPR005135">
    <property type="entry name" value="Endo/exonuclease/phosphatase"/>
</dbReference>
<dbReference type="EMBL" id="JBHSMA010000007">
    <property type="protein sequence ID" value="MFC5411684.1"/>
    <property type="molecule type" value="Genomic_DNA"/>
</dbReference>
<feature type="domain" description="Endonuclease/exonuclease/phosphatase" evidence="1">
    <location>
        <begin position="28"/>
        <end position="244"/>
    </location>
</feature>
<comment type="caution">
    <text evidence="2">The sequence shown here is derived from an EMBL/GenBank/DDBJ whole genome shotgun (WGS) entry which is preliminary data.</text>
</comment>
<dbReference type="Proteomes" id="UP001596106">
    <property type="component" value="Unassembled WGS sequence"/>
</dbReference>
<evidence type="ECO:0000259" key="1">
    <source>
        <dbReference type="Pfam" id="PF03372"/>
    </source>
</evidence>
<dbReference type="RefSeq" id="WP_379848571.1">
    <property type="nucleotide sequence ID" value="NZ_JBHSMA010000007.1"/>
</dbReference>
<dbReference type="PANTHER" id="PTHR14859:SF15">
    <property type="entry name" value="ENDONUCLEASE_EXONUCLEASE_PHOSPHATASE DOMAIN-CONTAINING PROTEIN"/>
    <property type="match status" value="1"/>
</dbReference>
<evidence type="ECO:0000313" key="2">
    <source>
        <dbReference type="EMBL" id="MFC5411684.1"/>
    </source>
</evidence>
<keyword evidence="3" id="KW-1185">Reference proteome</keyword>
<dbReference type="GO" id="GO:0004519">
    <property type="term" value="F:endonuclease activity"/>
    <property type="evidence" value="ECO:0007669"/>
    <property type="project" value="UniProtKB-KW"/>
</dbReference>
<name>A0ABW0IEI5_9BACT</name>
<dbReference type="InterPro" id="IPR036691">
    <property type="entry name" value="Endo/exonu/phosph_ase_sf"/>
</dbReference>
<dbReference type="InterPro" id="IPR051916">
    <property type="entry name" value="GPI-anchor_lipid_remodeler"/>
</dbReference>
<evidence type="ECO:0000313" key="3">
    <source>
        <dbReference type="Proteomes" id="UP001596106"/>
    </source>
</evidence>
<dbReference type="PANTHER" id="PTHR14859">
    <property type="entry name" value="CALCOFLUOR WHITE HYPERSENSITIVE PROTEIN PRECURSOR"/>
    <property type="match status" value="1"/>
</dbReference>
<protein>
    <submittedName>
        <fullName evidence="2">Endonuclease/exonuclease/phosphatase family protein</fullName>
    </submittedName>
</protein>
<keyword evidence="2" id="KW-0540">Nuclease</keyword>
<dbReference type="Pfam" id="PF03372">
    <property type="entry name" value="Exo_endo_phos"/>
    <property type="match status" value="1"/>
</dbReference>